<evidence type="ECO:0000256" key="4">
    <source>
        <dbReference type="ARBA" id="ARBA00022989"/>
    </source>
</evidence>
<dbReference type="SMART" id="SM00248">
    <property type="entry name" value="ANK"/>
    <property type="match status" value="8"/>
</dbReference>
<evidence type="ECO:0000256" key="6">
    <source>
        <dbReference type="ARBA" id="ARBA00023136"/>
    </source>
</evidence>
<keyword evidence="10" id="KW-1185">Reference proteome</keyword>
<comment type="subcellular location">
    <subcellularLocation>
        <location evidence="1">Membrane</location>
        <topology evidence="1">Multi-pass membrane protein</topology>
    </subcellularLocation>
</comment>
<evidence type="ECO:0000259" key="8">
    <source>
        <dbReference type="Pfam" id="PF13962"/>
    </source>
</evidence>
<evidence type="ECO:0000256" key="5">
    <source>
        <dbReference type="ARBA" id="ARBA00023043"/>
    </source>
</evidence>
<keyword evidence="5 7" id="KW-0040">ANK repeat</keyword>
<evidence type="ECO:0000256" key="2">
    <source>
        <dbReference type="ARBA" id="ARBA00022692"/>
    </source>
</evidence>
<keyword evidence="2" id="KW-0812">Transmembrane</keyword>
<dbReference type="PANTHER" id="PTHR24186">
    <property type="entry name" value="PROTEIN PHOSPHATASE 1 REGULATORY SUBUNIT"/>
    <property type="match status" value="1"/>
</dbReference>
<feature type="repeat" description="ANK" evidence="7">
    <location>
        <begin position="35"/>
        <end position="62"/>
    </location>
</feature>
<keyword evidence="4" id="KW-1133">Transmembrane helix</keyword>
<protein>
    <recommendedName>
        <fullName evidence="8">PGG domain-containing protein</fullName>
    </recommendedName>
</protein>
<feature type="repeat" description="ANK" evidence="7">
    <location>
        <begin position="139"/>
        <end position="171"/>
    </location>
</feature>
<dbReference type="PROSITE" id="PS50297">
    <property type="entry name" value="ANK_REP_REGION"/>
    <property type="match status" value="5"/>
</dbReference>
<dbReference type="Pfam" id="PF13962">
    <property type="entry name" value="PGG"/>
    <property type="match status" value="1"/>
</dbReference>
<dbReference type="PANTHER" id="PTHR24186:SF37">
    <property type="entry name" value="PGG DOMAIN-CONTAINING PROTEIN"/>
    <property type="match status" value="1"/>
</dbReference>
<feature type="repeat" description="ANK" evidence="7">
    <location>
        <begin position="207"/>
        <end position="229"/>
    </location>
</feature>
<dbReference type="Gene3D" id="1.25.40.20">
    <property type="entry name" value="Ankyrin repeat-containing domain"/>
    <property type="match status" value="3"/>
</dbReference>
<dbReference type="GO" id="GO:0005886">
    <property type="term" value="C:plasma membrane"/>
    <property type="evidence" value="ECO:0007669"/>
    <property type="project" value="TreeGrafter"/>
</dbReference>
<comment type="caution">
    <text evidence="9">The sequence shown here is derived from an EMBL/GenBank/DDBJ whole genome shotgun (WGS) entry which is preliminary data.</text>
</comment>
<name>A0A7J7HLY1_CAMSI</name>
<dbReference type="SUPFAM" id="SSF48403">
    <property type="entry name" value="Ankyrin repeat"/>
    <property type="match status" value="2"/>
</dbReference>
<dbReference type="InterPro" id="IPR036770">
    <property type="entry name" value="Ankyrin_rpt-contain_sf"/>
</dbReference>
<feature type="repeat" description="ANK" evidence="7">
    <location>
        <begin position="103"/>
        <end position="126"/>
    </location>
</feature>
<reference evidence="10" key="1">
    <citation type="journal article" date="2020" name="Nat. Commun.">
        <title>Genome assembly of wild tea tree DASZ reveals pedigree and selection history of tea varieties.</title>
        <authorList>
            <person name="Zhang W."/>
            <person name="Zhang Y."/>
            <person name="Qiu H."/>
            <person name="Guo Y."/>
            <person name="Wan H."/>
            <person name="Zhang X."/>
            <person name="Scossa F."/>
            <person name="Alseekh S."/>
            <person name="Zhang Q."/>
            <person name="Wang P."/>
            <person name="Xu L."/>
            <person name="Schmidt M.H."/>
            <person name="Jia X."/>
            <person name="Li D."/>
            <person name="Zhu A."/>
            <person name="Guo F."/>
            <person name="Chen W."/>
            <person name="Ni D."/>
            <person name="Usadel B."/>
            <person name="Fernie A.R."/>
            <person name="Wen W."/>
        </authorList>
    </citation>
    <scope>NUCLEOTIDE SEQUENCE [LARGE SCALE GENOMIC DNA]</scope>
    <source>
        <strain evidence="10">cv. G240</strain>
    </source>
</reference>
<organism evidence="9 10">
    <name type="scientific">Camellia sinensis</name>
    <name type="common">Tea plant</name>
    <name type="synonym">Thea sinensis</name>
    <dbReference type="NCBI Taxonomy" id="4442"/>
    <lineage>
        <taxon>Eukaryota</taxon>
        <taxon>Viridiplantae</taxon>
        <taxon>Streptophyta</taxon>
        <taxon>Embryophyta</taxon>
        <taxon>Tracheophyta</taxon>
        <taxon>Spermatophyta</taxon>
        <taxon>Magnoliopsida</taxon>
        <taxon>eudicotyledons</taxon>
        <taxon>Gunneridae</taxon>
        <taxon>Pentapetalae</taxon>
        <taxon>asterids</taxon>
        <taxon>Ericales</taxon>
        <taxon>Theaceae</taxon>
        <taxon>Camellia</taxon>
    </lineage>
</organism>
<dbReference type="AlphaFoldDB" id="A0A7J7HLY1"/>
<dbReference type="InterPro" id="IPR026961">
    <property type="entry name" value="PGG_dom"/>
</dbReference>
<evidence type="ECO:0000256" key="1">
    <source>
        <dbReference type="ARBA" id="ARBA00004141"/>
    </source>
</evidence>
<keyword evidence="6" id="KW-0472">Membrane</keyword>
<gene>
    <name evidence="9" type="ORF">HYC85_006738</name>
</gene>
<dbReference type="PROSITE" id="PS50088">
    <property type="entry name" value="ANK_REPEAT"/>
    <property type="match status" value="5"/>
</dbReference>
<evidence type="ECO:0000313" key="10">
    <source>
        <dbReference type="Proteomes" id="UP000593564"/>
    </source>
</evidence>
<sequence>MEQRLGEEASRGNVESLHEIIGDGKILDKIVEGSFNWSPLHVAASRGHTQFVQQLLNSNSELAGVFDSEHRSALHLASAKGYVEIVKALIQAKPEMCLSRDRDGRNPLHIAVKYNQEETLILLVENVECYDLINATDSNGNTLLHVAVFNNKFTLAKLLLDRNVELAEALNSQHQSALHLASAKGYIEIVEALININPNLCLVCDRDGRNPLHIAAIKGHVNVLQVLVRVCPQAVQVTLDRDETILHLCVNHNQQQALEVLLKVITSRDFVNAKDRCGNNILHLATLNKQLQMARCVLDNCIIDENARNANNHTAMDVVLLAKKNGDLDHNCNTEDLLQQAHAKRAPDFQIGEWTTKGRDLLMAVATFVATLGIQSGVNPPGGVWQDNSSEHRAGQSILAYNHPSSYK</sequence>
<proteinExistence type="predicted"/>
<feature type="domain" description="PGG" evidence="8">
    <location>
        <begin position="353"/>
        <end position="407"/>
    </location>
</feature>
<keyword evidence="3" id="KW-0677">Repeat</keyword>
<dbReference type="Proteomes" id="UP000593564">
    <property type="component" value="Unassembled WGS sequence"/>
</dbReference>
<dbReference type="Pfam" id="PF12796">
    <property type="entry name" value="Ank_2"/>
    <property type="match status" value="2"/>
</dbReference>
<dbReference type="Pfam" id="PF00023">
    <property type="entry name" value="Ank"/>
    <property type="match status" value="1"/>
</dbReference>
<feature type="repeat" description="ANK" evidence="7">
    <location>
        <begin position="69"/>
        <end position="101"/>
    </location>
</feature>
<dbReference type="EMBL" id="JACBKZ010000003">
    <property type="protein sequence ID" value="KAF5953882.1"/>
    <property type="molecule type" value="Genomic_DNA"/>
</dbReference>
<accession>A0A7J7HLY1</accession>
<evidence type="ECO:0000256" key="3">
    <source>
        <dbReference type="ARBA" id="ARBA00022737"/>
    </source>
</evidence>
<evidence type="ECO:0000313" key="9">
    <source>
        <dbReference type="EMBL" id="KAF5953882.1"/>
    </source>
</evidence>
<dbReference type="InterPro" id="IPR002110">
    <property type="entry name" value="Ankyrin_rpt"/>
</dbReference>
<reference evidence="9 10" key="2">
    <citation type="submission" date="2020-07" db="EMBL/GenBank/DDBJ databases">
        <title>Genome assembly of wild tea tree DASZ reveals pedigree and selection history of tea varieties.</title>
        <authorList>
            <person name="Zhang W."/>
        </authorList>
    </citation>
    <scope>NUCLEOTIDE SEQUENCE [LARGE SCALE GENOMIC DNA]</scope>
    <source>
        <strain evidence="10">cv. G240</strain>
        <tissue evidence="9">Leaf</tissue>
    </source>
</reference>
<evidence type="ECO:0000256" key="7">
    <source>
        <dbReference type="PROSITE-ProRule" id="PRU00023"/>
    </source>
</evidence>